<dbReference type="STRING" id="643648.Slip_1318"/>
<evidence type="ECO:0000313" key="4">
    <source>
        <dbReference type="Proteomes" id="UP000000378"/>
    </source>
</evidence>
<dbReference type="SUPFAM" id="SSF54427">
    <property type="entry name" value="NTF2-like"/>
    <property type="match status" value="1"/>
</dbReference>
<dbReference type="InterPro" id="IPR032710">
    <property type="entry name" value="NTF2-like_dom_sf"/>
</dbReference>
<keyword evidence="4" id="KW-1185">Reference proteome</keyword>
<dbReference type="RefSeq" id="WP_013175487.1">
    <property type="nucleotide sequence ID" value="NC_014220.1"/>
</dbReference>
<name>D7CN00_SYNLT</name>
<keyword evidence="1" id="KW-0812">Transmembrane</keyword>
<evidence type="ECO:0000256" key="1">
    <source>
        <dbReference type="SAM" id="Phobius"/>
    </source>
</evidence>
<dbReference type="EMBL" id="CP002048">
    <property type="protein sequence ID" value="ADI02085.1"/>
    <property type="molecule type" value="Genomic_DNA"/>
</dbReference>
<accession>D7CN00</accession>
<dbReference type="Gene3D" id="3.10.450.50">
    <property type="match status" value="1"/>
</dbReference>
<reference evidence="4" key="1">
    <citation type="journal article" date="2010" name="Stand. Genomic Sci.">
        <title>Complete genome sequence of Syntrophothermus lipocalidus type strain (TGB-C1T).</title>
        <authorList>
            <consortium name="US DOE Joint Genome Institute (JGI-PGF)"/>
            <person name="Djao O."/>
            <person name="Zhang X."/>
            <person name="Lucas S."/>
            <person name="Lapidus A."/>
            <person name="Glavina Del Rio T."/>
            <person name="Nolan M."/>
            <person name="Tice H."/>
            <person name="Cheng J."/>
            <person name="Han C."/>
            <person name="Tapia R."/>
            <person name="Goodwin L."/>
            <person name="Pitluck S."/>
            <person name="Liolios K."/>
            <person name="Ivanova N."/>
            <person name="Mavromatis K."/>
            <person name="Mikhailova N."/>
            <person name="Ovchinnikova G."/>
            <person name="Pati A."/>
            <person name="Brambilla E."/>
            <person name="Chen A."/>
            <person name="Palaniappan K."/>
            <person name="Land M."/>
            <person name="Hauser L."/>
            <person name="Chang Y."/>
            <person name="Jeffries C."/>
            <person name="Rohde M."/>
            <person name="Sikorski J."/>
            <person name="Spring S."/>
            <person name="Goker M."/>
            <person name="Detter J."/>
            <person name="Woyke T."/>
            <person name="Bristow J."/>
            <person name="Eisen J."/>
            <person name="Markowitz V."/>
            <person name="Hugenholtz P."/>
            <person name="Kyrpides N."/>
            <person name="Klenk H."/>
        </authorList>
    </citation>
    <scope>NUCLEOTIDE SEQUENCE [LARGE SCALE GENOMIC DNA]</scope>
    <source>
        <strain evidence="4">DSM 12680 / TGB-C1</strain>
    </source>
</reference>
<evidence type="ECO:0000313" key="3">
    <source>
        <dbReference type="EMBL" id="ADI02085.1"/>
    </source>
</evidence>
<dbReference type="Proteomes" id="UP000000378">
    <property type="component" value="Chromosome"/>
</dbReference>
<dbReference type="HOGENOM" id="CLU_1229376_0_0_9"/>
<dbReference type="AlphaFoldDB" id="D7CN00"/>
<keyword evidence="1" id="KW-1133">Transmembrane helix</keyword>
<dbReference type="eggNOG" id="COG4640">
    <property type="taxonomic scope" value="Bacteria"/>
</dbReference>
<dbReference type="KEGG" id="slp:Slip_1318"/>
<feature type="domain" description="Zinc-ribbon" evidence="2">
    <location>
        <begin position="2"/>
        <end position="22"/>
    </location>
</feature>
<evidence type="ECO:0000259" key="2">
    <source>
        <dbReference type="Pfam" id="PF13240"/>
    </source>
</evidence>
<keyword evidence="1" id="KW-0472">Membrane</keyword>
<reference evidence="3 4" key="2">
    <citation type="journal article" date="2010" name="Stand. Genomic Sci.">
        <title>Complete genome sequence of Syntrophothermus lipocalidus type strain (TGB-C1).</title>
        <authorList>
            <person name="Djao O.D."/>
            <person name="Zhang X."/>
            <person name="Lucas S."/>
            <person name="Lapidus A."/>
            <person name="Del Rio T.G."/>
            <person name="Nolan M."/>
            <person name="Tice H."/>
            <person name="Cheng J.F."/>
            <person name="Han C."/>
            <person name="Tapia R."/>
            <person name="Goodwin L."/>
            <person name="Pitluck S."/>
            <person name="Liolios K."/>
            <person name="Ivanova N."/>
            <person name="Mavromatis K."/>
            <person name="Mikhailova N."/>
            <person name="Ovchinnikova G."/>
            <person name="Pati A."/>
            <person name="Brambilla E."/>
            <person name="Chen A."/>
            <person name="Palaniappan K."/>
            <person name="Land M."/>
            <person name="Hauser L."/>
            <person name="Chang Y.J."/>
            <person name="Jeffries C.D."/>
            <person name="Rohde M."/>
            <person name="Sikorski J."/>
            <person name="Spring S."/>
            <person name="Goker M."/>
            <person name="Detter J.C."/>
            <person name="Woyke T."/>
            <person name="Bristow J."/>
            <person name="Eisen J.A."/>
            <person name="Markowitz V."/>
            <person name="Hugenholtz P."/>
            <person name="Kyrpides N.C."/>
            <person name="Klenk H.P."/>
        </authorList>
    </citation>
    <scope>NUCLEOTIDE SEQUENCE [LARGE SCALE GENOMIC DNA]</scope>
    <source>
        <strain evidence="4">DSM 12680 / TGB-C1</strain>
    </source>
</reference>
<sequence>MFCPYCGTELPAGARFCSGCGTRAAFNSGPGNGASMLSQPTINDARFLASGINQAAGAAGMVVAQAAGGAVRAKFTAVALTAAIVTAGIILYNMFFVTKPHDVVYKFFNALNEKDFNTAITCLDPKYEKMYNATSNILQSFIGISLKDVADLFPALFEFAQYESGDTSDVRFEVKDIVSEEISGDKATVVVNLEVKDETGKVVDGGNGAIYLQQFNDGWRIIDME</sequence>
<feature type="transmembrane region" description="Helical" evidence="1">
    <location>
        <begin position="75"/>
        <end position="95"/>
    </location>
</feature>
<dbReference type="InterPro" id="IPR026870">
    <property type="entry name" value="Zinc_ribbon_dom"/>
</dbReference>
<dbReference type="Pfam" id="PF13240">
    <property type="entry name" value="Zn_Ribbon_1"/>
    <property type="match status" value="1"/>
</dbReference>
<proteinExistence type="predicted"/>
<protein>
    <recommendedName>
        <fullName evidence="2">Zinc-ribbon domain-containing protein</fullName>
    </recommendedName>
</protein>
<gene>
    <name evidence="3" type="ordered locus">Slip_1318</name>
</gene>
<organism evidence="3 4">
    <name type="scientific">Syntrophothermus lipocalidus (strain DSM 12680 / TGB-C1)</name>
    <dbReference type="NCBI Taxonomy" id="643648"/>
    <lineage>
        <taxon>Bacteria</taxon>
        <taxon>Bacillati</taxon>
        <taxon>Bacillota</taxon>
        <taxon>Clostridia</taxon>
        <taxon>Eubacteriales</taxon>
        <taxon>Syntrophomonadaceae</taxon>
        <taxon>Syntrophothermus</taxon>
    </lineage>
</organism>